<dbReference type="PROSITE" id="PS51257">
    <property type="entry name" value="PROKAR_LIPOPROTEIN"/>
    <property type="match status" value="1"/>
</dbReference>
<organism evidence="2 3">
    <name type="scientific">Cupriavidus basilensis</name>
    <dbReference type="NCBI Taxonomy" id="68895"/>
    <lineage>
        <taxon>Bacteria</taxon>
        <taxon>Pseudomonadati</taxon>
        <taxon>Pseudomonadota</taxon>
        <taxon>Betaproteobacteria</taxon>
        <taxon>Burkholderiales</taxon>
        <taxon>Burkholderiaceae</taxon>
        <taxon>Cupriavidus</taxon>
    </lineage>
</organism>
<dbReference type="AlphaFoldDB" id="A0A643FYW4"/>
<dbReference type="InterPro" id="IPR045556">
    <property type="entry name" value="DUF6351"/>
</dbReference>
<sequence>MNRILGICTTALLAAMALGAAALVAACGGSDGDSANAKPQAANDLVVQTLSSPPNFVTAGAALVQIGLPTGITAGSATSVSVNGKPIDATLVSGPRPNTLIGVVQGLPDGTSTVAVSTTDAQGGTHTGSLSVSNTTRTSGVLVPPVTPLICRTAELGLGAPVDADCNAPVSYSYLYRSTDPVKTVLQPYDPAHPPSDMAQTTTDAGVTVPFIVRNERGVIGRWVYDIAILFNPAKPWSATAPQAAWNHKVFWRFGGGCTPGHVQSANSAQAVDNSYNALGRGFAVATSGASVLGNHCDTNLSAEAVLTVKAHLAVNYGYIRYTFSDGSSGGSIQQHALANNYPGLLNGIIMSGTSFPDGLSIGGEFADCHLLRNYFNNTAVALWTDTAQQAAVMGKPDLSTCISVDTNFFGLGAAFSSLVYDPTVGCLLPDNASPPTFSGTMPAPGIYDPVSNRQGVRCTFQDGLVAIFGKRADGFANRPFDSVGVQYGLAALRSGAITPAQFIDLNQRIGGLDVDGGYQSARSAADTDALPAAYLSGQVVDGKSLGNVPIIAWQSYNNQIFHDSFYNWQVRARLTAANGNADNQVIWTFQGNPGSFPQDAFSQMDQWLGKLEADTSSDSQSVKVMRARPAATVDACLIGGTKVTDAAMCLSTYPNFSDPRIVAGADLANLALKCQLKPVDLADYAGKLSATDVDTVRALFPQGVCDYSKPGVGQQPVRTWSTWIVAA</sequence>
<evidence type="ECO:0000259" key="1">
    <source>
        <dbReference type="Pfam" id="PF19878"/>
    </source>
</evidence>
<geneLocation type="plasmid" evidence="2 3">
    <name>pRK1-2</name>
</geneLocation>
<dbReference type="GeneID" id="98406930"/>
<dbReference type="Pfam" id="PF19878">
    <property type="entry name" value="DUF6351"/>
    <property type="match status" value="1"/>
</dbReference>
<evidence type="ECO:0000313" key="2">
    <source>
        <dbReference type="EMBL" id="QOT81962.1"/>
    </source>
</evidence>
<evidence type="ECO:0000313" key="3">
    <source>
        <dbReference type="Proteomes" id="UP000397656"/>
    </source>
</evidence>
<protein>
    <recommendedName>
        <fullName evidence="1">DUF6351 domain-containing protein</fullName>
    </recommendedName>
</protein>
<reference evidence="2 3" key="1">
    <citation type="submission" date="2020-10" db="EMBL/GenBank/DDBJ databases">
        <title>Complete genome sequence of Cupriavidus basilensis CCUG 49340T.</title>
        <authorList>
            <person name="Salva-Serra F."/>
            <person name="Donoso R.A."/>
            <person name="Cho K.H."/>
            <person name="Yoo J.A."/>
            <person name="Lee K."/>
            <person name="Yoon S.-H."/>
            <person name="Perez-Pantoja D."/>
            <person name="Moore E.R.B."/>
        </authorList>
    </citation>
    <scope>NUCLEOTIDE SEQUENCE [LARGE SCALE GENOMIC DNA]</scope>
    <source>
        <strain evidence="3">CCUG 49340</strain>
        <plasmid evidence="2 3">pRK1-2</plasmid>
    </source>
</reference>
<gene>
    <name evidence="2" type="ORF">F7R26_038845</name>
</gene>
<accession>A0A643FYW4</accession>
<name>A0A643FYW4_9BURK</name>
<proteinExistence type="predicted"/>
<keyword evidence="2" id="KW-0614">Plasmid</keyword>
<feature type="domain" description="DUF6351" evidence="1">
    <location>
        <begin position="47"/>
        <end position="717"/>
    </location>
</feature>
<dbReference type="EMBL" id="CP062806">
    <property type="protein sequence ID" value="QOT81962.1"/>
    <property type="molecule type" value="Genomic_DNA"/>
</dbReference>
<dbReference type="RefSeq" id="WP_150984827.1">
    <property type="nucleotide sequence ID" value="NZ_CP062806.1"/>
</dbReference>
<dbReference type="Proteomes" id="UP000397656">
    <property type="component" value="Plasmid pRK1-2"/>
</dbReference>